<reference evidence="2 3" key="1">
    <citation type="submission" date="2023-07" db="EMBL/GenBank/DDBJ databases">
        <title>Sorghum-associated microbial communities from plants grown in Nebraska, USA.</title>
        <authorList>
            <person name="Schachtman D."/>
        </authorList>
    </citation>
    <scope>NUCLEOTIDE SEQUENCE [LARGE SCALE GENOMIC DNA]</scope>
    <source>
        <strain evidence="2 3">DS1307</strain>
    </source>
</reference>
<gene>
    <name evidence="2" type="ORF">J2T09_005102</name>
</gene>
<accession>A0ABT9Q1W2</accession>
<protein>
    <submittedName>
        <fullName evidence="2">Uncharacterized protein</fullName>
    </submittedName>
</protein>
<name>A0ABT9Q1W2_9HYPH</name>
<organism evidence="2 3">
    <name type="scientific">Neorhizobium huautlense</name>
    <dbReference type="NCBI Taxonomy" id="67774"/>
    <lineage>
        <taxon>Bacteria</taxon>
        <taxon>Pseudomonadati</taxon>
        <taxon>Pseudomonadota</taxon>
        <taxon>Alphaproteobacteria</taxon>
        <taxon>Hyphomicrobiales</taxon>
        <taxon>Rhizobiaceae</taxon>
        <taxon>Rhizobium/Agrobacterium group</taxon>
        <taxon>Neorhizobium</taxon>
    </lineage>
</organism>
<proteinExistence type="predicted"/>
<evidence type="ECO:0000256" key="1">
    <source>
        <dbReference type="SAM" id="MobiDB-lite"/>
    </source>
</evidence>
<evidence type="ECO:0000313" key="3">
    <source>
        <dbReference type="Proteomes" id="UP001241472"/>
    </source>
</evidence>
<keyword evidence="3" id="KW-1185">Reference proteome</keyword>
<dbReference type="EMBL" id="JAUSRF010000024">
    <property type="protein sequence ID" value="MDP9840318.1"/>
    <property type="molecule type" value="Genomic_DNA"/>
</dbReference>
<comment type="caution">
    <text evidence="2">The sequence shown here is derived from an EMBL/GenBank/DDBJ whole genome shotgun (WGS) entry which is preliminary data.</text>
</comment>
<sequence length="83" mass="8679">MATRVAEIKNAAWTGGVGTIGISLCAVNKTAFNALKTTLLRATVTRPEAVTYMTLKGSKLGKTRKSIRSDSPDSCHGVSPTLG</sequence>
<dbReference type="Proteomes" id="UP001241472">
    <property type="component" value="Unassembled WGS sequence"/>
</dbReference>
<dbReference type="RefSeq" id="WP_306839822.1">
    <property type="nucleotide sequence ID" value="NZ_JAUSRF010000024.1"/>
</dbReference>
<evidence type="ECO:0000313" key="2">
    <source>
        <dbReference type="EMBL" id="MDP9840318.1"/>
    </source>
</evidence>
<feature type="region of interest" description="Disordered" evidence="1">
    <location>
        <begin position="61"/>
        <end position="83"/>
    </location>
</feature>